<proteinExistence type="predicted"/>
<evidence type="ECO:0000256" key="1">
    <source>
        <dbReference type="SAM" id="MobiDB-lite"/>
    </source>
</evidence>
<feature type="compositionally biased region" description="Polar residues" evidence="1">
    <location>
        <begin position="483"/>
        <end position="493"/>
    </location>
</feature>
<reference evidence="3" key="2">
    <citation type="submission" date="2008-08" db="EMBL/GenBank/DDBJ databases">
        <authorList>
            <consortium name="Diatom Consortium"/>
            <person name="Grigoriev I."/>
            <person name="Grimwood J."/>
            <person name="Kuo A."/>
            <person name="Otillar R.P."/>
            <person name="Salamov A."/>
            <person name="Detter J.C."/>
            <person name="Lindquist E."/>
            <person name="Shapiro H."/>
            <person name="Lucas S."/>
            <person name="Glavina del Rio T."/>
            <person name="Pitluck S."/>
            <person name="Rokhsar D."/>
            <person name="Bowler C."/>
        </authorList>
    </citation>
    <scope>GENOME REANNOTATION</scope>
    <source>
        <strain evidence="3">CCAP 1055/1</strain>
    </source>
</reference>
<keyword evidence="3" id="KW-1185">Reference proteome</keyword>
<reference evidence="2 3" key="1">
    <citation type="journal article" date="2008" name="Nature">
        <title>The Phaeodactylum genome reveals the evolutionary history of diatom genomes.</title>
        <authorList>
            <person name="Bowler C."/>
            <person name="Allen A.E."/>
            <person name="Badger J.H."/>
            <person name="Grimwood J."/>
            <person name="Jabbari K."/>
            <person name="Kuo A."/>
            <person name="Maheswari U."/>
            <person name="Martens C."/>
            <person name="Maumus F."/>
            <person name="Otillar R.P."/>
            <person name="Rayko E."/>
            <person name="Salamov A."/>
            <person name="Vandepoele K."/>
            <person name="Beszteri B."/>
            <person name="Gruber A."/>
            <person name="Heijde M."/>
            <person name="Katinka M."/>
            <person name="Mock T."/>
            <person name="Valentin K."/>
            <person name="Verret F."/>
            <person name="Berges J.A."/>
            <person name="Brownlee C."/>
            <person name="Cadoret J.P."/>
            <person name="Chiovitti A."/>
            <person name="Choi C.J."/>
            <person name="Coesel S."/>
            <person name="De Martino A."/>
            <person name="Detter J.C."/>
            <person name="Durkin C."/>
            <person name="Falciatore A."/>
            <person name="Fournet J."/>
            <person name="Haruta M."/>
            <person name="Huysman M.J."/>
            <person name="Jenkins B.D."/>
            <person name="Jiroutova K."/>
            <person name="Jorgensen R.E."/>
            <person name="Joubert Y."/>
            <person name="Kaplan A."/>
            <person name="Kroger N."/>
            <person name="Kroth P.G."/>
            <person name="La Roche J."/>
            <person name="Lindquist E."/>
            <person name="Lommer M."/>
            <person name="Martin-Jezequel V."/>
            <person name="Lopez P.J."/>
            <person name="Lucas S."/>
            <person name="Mangogna M."/>
            <person name="McGinnis K."/>
            <person name="Medlin L.K."/>
            <person name="Montsant A."/>
            <person name="Oudot-Le Secq M.P."/>
            <person name="Napoli C."/>
            <person name="Obornik M."/>
            <person name="Parker M.S."/>
            <person name="Petit J.L."/>
            <person name="Porcel B.M."/>
            <person name="Poulsen N."/>
            <person name="Robison M."/>
            <person name="Rychlewski L."/>
            <person name="Rynearson T.A."/>
            <person name="Schmutz J."/>
            <person name="Shapiro H."/>
            <person name="Siaut M."/>
            <person name="Stanley M."/>
            <person name="Sussman M.R."/>
            <person name="Taylor A.R."/>
            <person name="Vardi A."/>
            <person name="von Dassow P."/>
            <person name="Vyverman W."/>
            <person name="Willis A."/>
            <person name="Wyrwicz L.S."/>
            <person name="Rokhsar D.S."/>
            <person name="Weissenbach J."/>
            <person name="Armbrust E.V."/>
            <person name="Green B.R."/>
            <person name="Van de Peer Y."/>
            <person name="Grigoriev I.V."/>
        </authorList>
    </citation>
    <scope>NUCLEOTIDE SEQUENCE [LARGE SCALE GENOMIC DNA]</scope>
    <source>
        <strain evidence="2 3">CCAP 1055/1</strain>
    </source>
</reference>
<dbReference type="eggNOG" id="ENOG502QPK2">
    <property type="taxonomic scope" value="Eukaryota"/>
</dbReference>
<organism evidence="2 3">
    <name type="scientific">Phaeodactylum tricornutum (strain CCAP 1055/1)</name>
    <dbReference type="NCBI Taxonomy" id="556484"/>
    <lineage>
        <taxon>Eukaryota</taxon>
        <taxon>Sar</taxon>
        <taxon>Stramenopiles</taxon>
        <taxon>Ochrophyta</taxon>
        <taxon>Bacillariophyta</taxon>
        <taxon>Bacillariophyceae</taxon>
        <taxon>Bacillariophycidae</taxon>
        <taxon>Naviculales</taxon>
        <taxon>Phaeodactylaceae</taxon>
        <taxon>Phaeodactylum</taxon>
    </lineage>
</organism>
<evidence type="ECO:0000313" key="3">
    <source>
        <dbReference type="Proteomes" id="UP000000759"/>
    </source>
</evidence>
<accession>B7G9D9</accession>
<dbReference type="AlphaFoldDB" id="B7G9D9"/>
<dbReference type="HOGENOM" id="CLU_011315_0_0_1"/>
<dbReference type="OrthoDB" id="69973at2759"/>
<sequence length="615" mass="68326">MEDKLSSPSSSSQGASVATPVKRQHESDDIALVIRKQPPSHVFSGEVFDIEFELEVSPGSQYSPPANVEVMVTLDSSKGISKDETKLIILEEPRLSPSRKTGKARCRLDCVILPKERGAAVCIRVGAKKEREISACVTNYIHIVRAKLWVRVDESWGNVWYKDEGGRDKSIEVTVKAFDQQNNIVKERVPLSLKLCYDSPSLLRVSNQHLLRKLGSERTLQIEEQTGIAKIRFRIEDVSKNHQGQDFVVEISADKEFQDFAPATTPPVAVRSKRNKRHRNTPSSGSSRPSIALDRNRNETFLGMQEAAQFSNPVTSLSPDTGRLREALQEVIHWTEEVVNGLYPLQWQVLGYTQNPDGSPDYSRPYHSMTNPNAVISRVLSTYNQSTRDNLNILKQAVDRTEVLNDTSGQSSYAAPANMQRAFDSMGDAGQPQNILPSRQRIDPVYGDYATLQHPSYFPQPPSRTGDPAMLNTPGRRSHHVSYGSQSKINSNEDNPESLVEYVLAKKYKSLHSGEHLGFPAYSGNKEIVGFYREATNKLGASQFVAIGRHTRDFGPFEILQATDILEEAIANKSDAVHALKDWGSIGNLIDHCLVYDFSKDVSGVGGTHHSLSGA</sequence>
<protein>
    <submittedName>
        <fullName evidence="2">Uncharacterized protein</fullName>
    </submittedName>
</protein>
<feature type="region of interest" description="Disordered" evidence="1">
    <location>
        <begin position="264"/>
        <end position="293"/>
    </location>
</feature>
<dbReference type="Proteomes" id="UP000000759">
    <property type="component" value="Chromosome 20"/>
</dbReference>
<dbReference type="InParanoid" id="B7G9D9"/>
<feature type="compositionally biased region" description="Low complexity" evidence="1">
    <location>
        <begin position="1"/>
        <end position="12"/>
    </location>
</feature>
<dbReference type="RefSeq" id="XP_002183616.1">
    <property type="nucleotide sequence ID" value="XM_002183580.1"/>
</dbReference>
<dbReference type="EMBL" id="CM000622">
    <property type="protein sequence ID" value="EEC44798.1"/>
    <property type="molecule type" value="Genomic_DNA"/>
</dbReference>
<dbReference type="KEGG" id="pti:PHATRDRAFT_49069"/>
<feature type="region of interest" description="Disordered" evidence="1">
    <location>
        <begin position="1"/>
        <end position="25"/>
    </location>
</feature>
<feature type="region of interest" description="Disordered" evidence="1">
    <location>
        <begin position="457"/>
        <end position="494"/>
    </location>
</feature>
<gene>
    <name evidence="2" type="ORF">PHATRDRAFT_49069</name>
</gene>
<dbReference type="PaxDb" id="2850-Phatr49069"/>
<name>B7G9D9_PHATC</name>
<dbReference type="GeneID" id="7195312"/>
<feature type="compositionally biased region" description="Basic residues" evidence="1">
    <location>
        <begin position="271"/>
        <end position="280"/>
    </location>
</feature>
<evidence type="ECO:0000313" key="2">
    <source>
        <dbReference type="EMBL" id="EEC44798.1"/>
    </source>
</evidence>